<comment type="similarity">
    <text evidence="2 6">Belongs to the dTDP-4-dehydrorhamnose reductase family.</text>
</comment>
<reference evidence="8 9" key="1">
    <citation type="submission" date="2018-04" db="EMBL/GenBank/DDBJ databases">
        <title>Genomic Encyclopedia of Type Strains, Phase IV (KMG-IV): sequencing the most valuable type-strain genomes for metagenomic binning, comparative biology and taxonomic classification.</title>
        <authorList>
            <person name="Goeker M."/>
        </authorList>
    </citation>
    <scope>NUCLEOTIDE SEQUENCE [LARGE SCALE GENOMIC DNA]</scope>
    <source>
        <strain evidence="8 9">DSM 7138</strain>
    </source>
</reference>
<dbReference type="OrthoDB" id="9803892at2"/>
<dbReference type="Pfam" id="PF04321">
    <property type="entry name" value="RmlD_sub_bind"/>
    <property type="match status" value="1"/>
</dbReference>
<dbReference type="GO" id="GO:0019305">
    <property type="term" value="P:dTDP-rhamnose biosynthetic process"/>
    <property type="evidence" value="ECO:0007669"/>
    <property type="project" value="UniProtKB-UniPathway"/>
</dbReference>
<evidence type="ECO:0000256" key="6">
    <source>
        <dbReference type="RuleBase" id="RU364082"/>
    </source>
</evidence>
<comment type="function">
    <text evidence="6">Catalyzes the reduction of dTDP-6-deoxy-L-lyxo-4-hexulose to yield dTDP-L-rhamnose.</text>
</comment>
<evidence type="ECO:0000256" key="1">
    <source>
        <dbReference type="ARBA" id="ARBA00004781"/>
    </source>
</evidence>
<dbReference type="GO" id="GO:0008831">
    <property type="term" value="F:dTDP-4-dehydrorhamnose reductase activity"/>
    <property type="evidence" value="ECO:0007669"/>
    <property type="project" value="UniProtKB-EC"/>
</dbReference>
<dbReference type="InterPro" id="IPR036291">
    <property type="entry name" value="NAD(P)-bd_dom_sf"/>
</dbReference>
<proteinExistence type="inferred from homology"/>
<protein>
    <recommendedName>
        <fullName evidence="4 6">dTDP-4-dehydrorhamnose reductase</fullName>
        <ecNumber evidence="3 6">1.1.1.133</ecNumber>
    </recommendedName>
</protein>
<comment type="cofactor">
    <cofactor evidence="6">
        <name>Mg(2+)</name>
        <dbReference type="ChEBI" id="CHEBI:18420"/>
    </cofactor>
    <text evidence="6">Binds 1 Mg(2+) ion per monomer.</text>
</comment>
<evidence type="ECO:0000256" key="5">
    <source>
        <dbReference type="ARBA" id="ARBA00048200"/>
    </source>
</evidence>
<sequence length="302" mass="32765">MKILVTGKHGQLATSLAEVADGMPHVTLIRAGRPELDLADPSSIPDAIAAAKPDVVVSAAAYTAVDRAEDEQDLAYRINVVGAAGVAEAATQLHLPIIHVSTDYVFSGDAPDPYLEDDEAEPRTVYGYTKLRGEHAVASANPKHVILRTSWVYSPFGTNFVRTMLRLAAERRTVNVVADQWGNPTNALDLARAIIHVATHSARDRPTGVFHVTGTGETNWAGFARHIFQASRAMGGPAADVCDITSADYKAKARRPPNSRLSCDKFERTFGWRAPAWQASTDAVVRRIVEADYRGFMMQASE</sequence>
<evidence type="ECO:0000256" key="3">
    <source>
        <dbReference type="ARBA" id="ARBA00012929"/>
    </source>
</evidence>
<accession>A0A2T5BDW6</accession>
<dbReference type="InterPro" id="IPR005913">
    <property type="entry name" value="dTDP_dehydrorham_reduct"/>
</dbReference>
<organism evidence="8 9">
    <name type="scientific">Mycoplana dimorpha</name>
    <dbReference type="NCBI Taxonomy" id="28320"/>
    <lineage>
        <taxon>Bacteria</taxon>
        <taxon>Pseudomonadati</taxon>
        <taxon>Pseudomonadota</taxon>
        <taxon>Alphaproteobacteria</taxon>
        <taxon>Hyphomicrobiales</taxon>
        <taxon>Rhizobiaceae</taxon>
        <taxon>Mycoplana</taxon>
    </lineage>
</organism>
<evidence type="ECO:0000259" key="7">
    <source>
        <dbReference type="Pfam" id="PF04321"/>
    </source>
</evidence>
<comment type="catalytic activity">
    <reaction evidence="5 6">
        <text>dTDP-beta-L-rhamnose + NADP(+) = dTDP-4-dehydro-beta-L-rhamnose + NADPH + H(+)</text>
        <dbReference type="Rhea" id="RHEA:21796"/>
        <dbReference type="ChEBI" id="CHEBI:15378"/>
        <dbReference type="ChEBI" id="CHEBI:57510"/>
        <dbReference type="ChEBI" id="CHEBI:57783"/>
        <dbReference type="ChEBI" id="CHEBI:58349"/>
        <dbReference type="ChEBI" id="CHEBI:62830"/>
        <dbReference type="EC" id="1.1.1.133"/>
    </reaction>
</comment>
<gene>
    <name evidence="8" type="ORF">C7449_10264</name>
</gene>
<evidence type="ECO:0000256" key="4">
    <source>
        <dbReference type="ARBA" id="ARBA00017099"/>
    </source>
</evidence>
<dbReference type="PANTHER" id="PTHR10491:SF4">
    <property type="entry name" value="METHIONINE ADENOSYLTRANSFERASE 2 SUBUNIT BETA"/>
    <property type="match status" value="1"/>
</dbReference>
<dbReference type="NCBIfam" id="TIGR01214">
    <property type="entry name" value="rmlD"/>
    <property type="match status" value="1"/>
</dbReference>
<name>A0A2T5BDW6_MYCDI</name>
<comment type="caution">
    <text evidence="8">The sequence shown here is derived from an EMBL/GenBank/DDBJ whole genome shotgun (WGS) entry which is preliminary data.</text>
</comment>
<feature type="domain" description="RmlD-like substrate binding" evidence="7">
    <location>
        <begin position="1"/>
        <end position="287"/>
    </location>
</feature>
<keyword evidence="6" id="KW-0521">NADP</keyword>
<dbReference type="SUPFAM" id="SSF51735">
    <property type="entry name" value="NAD(P)-binding Rossmann-fold domains"/>
    <property type="match status" value="1"/>
</dbReference>
<dbReference type="AlphaFoldDB" id="A0A2T5BDW6"/>
<dbReference type="Gene3D" id="3.90.25.10">
    <property type="entry name" value="UDP-galactose 4-epimerase, domain 1"/>
    <property type="match status" value="1"/>
</dbReference>
<dbReference type="EC" id="1.1.1.133" evidence="3 6"/>
<evidence type="ECO:0000256" key="2">
    <source>
        <dbReference type="ARBA" id="ARBA00010944"/>
    </source>
</evidence>
<dbReference type="UniPathway" id="UPA00124"/>
<evidence type="ECO:0000313" key="9">
    <source>
        <dbReference type="Proteomes" id="UP000241247"/>
    </source>
</evidence>
<keyword evidence="6" id="KW-0560">Oxidoreductase</keyword>
<dbReference type="RefSeq" id="WP_108001494.1">
    <property type="nucleotide sequence ID" value="NZ_JBHEEX010000015.1"/>
</dbReference>
<dbReference type="PANTHER" id="PTHR10491">
    <property type="entry name" value="DTDP-4-DEHYDRORHAMNOSE REDUCTASE"/>
    <property type="match status" value="1"/>
</dbReference>
<keyword evidence="9" id="KW-1185">Reference proteome</keyword>
<dbReference type="Gene3D" id="3.40.50.720">
    <property type="entry name" value="NAD(P)-binding Rossmann-like Domain"/>
    <property type="match status" value="1"/>
</dbReference>
<comment type="pathway">
    <text evidence="1 6">Carbohydrate biosynthesis; dTDP-L-rhamnose biosynthesis.</text>
</comment>
<dbReference type="InterPro" id="IPR029903">
    <property type="entry name" value="RmlD-like-bd"/>
</dbReference>
<dbReference type="Proteomes" id="UP000241247">
    <property type="component" value="Unassembled WGS sequence"/>
</dbReference>
<evidence type="ECO:0000313" key="8">
    <source>
        <dbReference type="EMBL" id="PTM97196.1"/>
    </source>
</evidence>
<dbReference type="EMBL" id="PZZZ01000002">
    <property type="protein sequence ID" value="PTM97196.1"/>
    <property type="molecule type" value="Genomic_DNA"/>
</dbReference>
<dbReference type="CDD" id="cd05254">
    <property type="entry name" value="dTDP_HR_like_SDR_e"/>
    <property type="match status" value="1"/>
</dbReference>